<dbReference type="PANTHER" id="PTHR21227:SF0">
    <property type="entry name" value="TRNA-SPLICING ENDONUCLEASE SUBUNIT SEN2"/>
    <property type="match status" value="1"/>
</dbReference>
<sequence>MTQKKVRFPKTKQKQLDPLLENIEKIGGVLSIEEIVYITNKESKDYLFENTFCGKGILSKSQPRLPYEPLQLSPFEAFYLISELKKLHVVYEETNETVPSQTLWDLFSQQNQNFSAKYGAYRYFRKKGWVPKSGLKFASDFVIYQKGPSYFHAK</sequence>
<keyword evidence="6" id="KW-0378">Hydrolase</keyword>
<dbReference type="PANTHER" id="PTHR21227">
    <property type="entry name" value="TRNA-SPLICING ENDONUCLEASE SUBUNIT SEN2"/>
    <property type="match status" value="1"/>
</dbReference>
<evidence type="ECO:0000313" key="6">
    <source>
        <dbReference type="EMBL" id="KAJ3432671.1"/>
    </source>
</evidence>
<dbReference type="InterPro" id="IPR006678">
    <property type="entry name" value="tRNA_intron_Endonuc_N"/>
</dbReference>
<dbReference type="Pfam" id="PF02778">
    <property type="entry name" value="tRNA_int_endo_N"/>
    <property type="match status" value="1"/>
</dbReference>
<dbReference type="GO" id="GO:0006388">
    <property type="term" value="P:tRNA splicing, via endonucleolytic cleavage and ligation"/>
    <property type="evidence" value="ECO:0007669"/>
    <property type="project" value="InterPro"/>
</dbReference>
<protein>
    <recommendedName>
        <fullName evidence="2">tRNA-intron lyase</fullName>
        <ecNumber evidence="2">4.6.1.16</ecNumber>
    </recommendedName>
</protein>
<evidence type="ECO:0000256" key="2">
    <source>
        <dbReference type="ARBA" id="ARBA00012573"/>
    </source>
</evidence>
<dbReference type="EC" id="4.6.1.16" evidence="2"/>
<comment type="catalytic activity">
    <reaction evidence="3">
        <text>pretRNA = a 3'-half-tRNA molecule with a 5'-OH end + a 5'-half-tRNA molecule with a 2',3'-cyclic phosphate end + an intron with a 2',3'-cyclic phosphate and a 5'-hydroxyl terminus.</text>
        <dbReference type="EC" id="4.6.1.16"/>
    </reaction>
</comment>
<name>A0AAV7YVH0_9EUKA</name>
<dbReference type="EMBL" id="JANTQA010000047">
    <property type="protein sequence ID" value="KAJ3432671.1"/>
    <property type="molecule type" value="Genomic_DNA"/>
</dbReference>
<dbReference type="Gene3D" id="3.40.1350.10">
    <property type="match status" value="1"/>
</dbReference>
<accession>A0AAV7YVH0</accession>
<reference evidence="6" key="1">
    <citation type="submission" date="2022-08" db="EMBL/GenBank/DDBJ databases">
        <title>Novel sulphate-reducing endosymbionts in the free-living metamonad Anaeramoeba.</title>
        <authorList>
            <person name="Jerlstrom-Hultqvist J."/>
            <person name="Cepicka I."/>
            <person name="Gallot-Lavallee L."/>
            <person name="Salas-Leiva D."/>
            <person name="Curtis B.A."/>
            <person name="Zahonova K."/>
            <person name="Pipaliya S."/>
            <person name="Dacks J."/>
            <person name="Roger A.J."/>
        </authorList>
    </citation>
    <scope>NUCLEOTIDE SEQUENCE</scope>
    <source>
        <strain evidence="6">Busselton2</strain>
    </source>
</reference>
<evidence type="ECO:0000259" key="4">
    <source>
        <dbReference type="Pfam" id="PF01974"/>
    </source>
</evidence>
<dbReference type="GO" id="GO:0003676">
    <property type="term" value="F:nucleic acid binding"/>
    <property type="evidence" value="ECO:0007669"/>
    <property type="project" value="InterPro"/>
</dbReference>
<keyword evidence="6" id="KW-0540">Nuclease</keyword>
<dbReference type="GO" id="GO:0005634">
    <property type="term" value="C:nucleus"/>
    <property type="evidence" value="ECO:0007669"/>
    <property type="project" value="UniProtKB-ARBA"/>
</dbReference>
<evidence type="ECO:0000259" key="5">
    <source>
        <dbReference type="Pfam" id="PF02778"/>
    </source>
</evidence>
<evidence type="ECO:0000256" key="3">
    <source>
        <dbReference type="ARBA" id="ARBA00034031"/>
    </source>
</evidence>
<dbReference type="InterPro" id="IPR036167">
    <property type="entry name" value="tRNA_intron_Endo_cat-like_sf"/>
</dbReference>
<dbReference type="InterPro" id="IPR011856">
    <property type="entry name" value="tRNA_endonuc-like_dom_sf"/>
</dbReference>
<dbReference type="CDD" id="cd22363">
    <property type="entry name" value="tRNA-intron_lyase_C"/>
    <property type="match status" value="1"/>
</dbReference>
<proteinExistence type="inferred from homology"/>
<keyword evidence="6" id="KW-0255">Endonuclease</keyword>
<gene>
    <name evidence="6" type="ORF">M0812_21614</name>
</gene>
<dbReference type="GO" id="GO:0005737">
    <property type="term" value="C:cytoplasm"/>
    <property type="evidence" value="ECO:0007669"/>
    <property type="project" value="TreeGrafter"/>
</dbReference>
<feature type="domain" description="tRNA intron endonuclease catalytic" evidence="4">
    <location>
        <begin position="114"/>
        <end position="154"/>
    </location>
</feature>
<comment type="caution">
    <text evidence="6">The sequence shown here is derived from an EMBL/GenBank/DDBJ whole genome shotgun (WGS) entry which is preliminary data.</text>
</comment>
<evidence type="ECO:0000256" key="1">
    <source>
        <dbReference type="ARBA" id="ARBA00008078"/>
    </source>
</evidence>
<feature type="domain" description="tRNA intron endonuclease N-terminal" evidence="5">
    <location>
        <begin position="34"/>
        <end position="95"/>
    </location>
</feature>
<dbReference type="SUPFAM" id="SSF53032">
    <property type="entry name" value="tRNA-intron endonuclease catalytic domain-like"/>
    <property type="match status" value="1"/>
</dbReference>
<comment type="similarity">
    <text evidence="1">Belongs to the tRNA-intron endonuclease family.</text>
</comment>
<dbReference type="AlphaFoldDB" id="A0AAV7YVH0"/>
<dbReference type="Gene3D" id="3.40.1170.20">
    <property type="entry name" value="tRNA intron endonuclease, N-terminal domain"/>
    <property type="match status" value="1"/>
</dbReference>
<dbReference type="GO" id="GO:0000213">
    <property type="term" value="F:tRNA-intron lyase activity"/>
    <property type="evidence" value="ECO:0007669"/>
    <property type="project" value="UniProtKB-EC"/>
</dbReference>
<organism evidence="6 7">
    <name type="scientific">Anaeramoeba flamelloides</name>
    <dbReference type="NCBI Taxonomy" id="1746091"/>
    <lineage>
        <taxon>Eukaryota</taxon>
        <taxon>Metamonada</taxon>
        <taxon>Anaeramoebidae</taxon>
        <taxon>Anaeramoeba</taxon>
    </lineage>
</organism>
<evidence type="ECO:0000313" key="7">
    <source>
        <dbReference type="Proteomes" id="UP001146793"/>
    </source>
</evidence>
<dbReference type="Proteomes" id="UP001146793">
    <property type="component" value="Unassembled WGS sequence"/>
</dbReference>
<dbReference type="InterPro" id="IPR006677">
    <property type="entry name" value="tRNA_intron_Endonuc_cat-like"/>
</dbReference>
<dbReference type="Pfam" id="PF01974">
    <property type="entry name" value="tRNA_int_endo"/>
    <property type="match status" value="1"/>
</dbReference>
<dbReference type="InterPro" id="IPR006676">
    <property type="entry name" value="tRNA_splic"/>
</dbReference>